<organism evidence="2 3">
    <name type="scientific">Phytophthora cactorum</name>
    <dbReference type="NCBI Taxonomy" id="29920"/>
    <lineage>
        <taxon>Eukaryota</taxon>
        <taxon>Sar</taxon>
        <taxon>Stramenopiles</taxon>
        <taxon>Oomycota</taxon>
        <taxon>Peronosporomycetes</taxon>
        <taxon>Peronosporales</taxon>
        <taxon>Peronosporaceae</taxon>
        <taxon>Phytophthora</taxon>
    </lineage>
</organism>
<feature type="compositionally biased region" description="Polar residues" evidence="1">
    <location>
        <begin position="8"/>
        <end position="21"/>
    </location>
</feature>
<name>A0A8T0YM53_9STRA</name>
<proteinExistence type="predicted"/>
<gene>
    <name evidence="2" type="ORF">PC113_g17405</name>
</gene>
<evidence type="ECO:0000313" key="2">
    <source>
        <dbReference type="EMBL" id="KAG2849508.1"/>
    </source>
</evidence>
<evidence type="ECO:0000256" key="1">
    <source>
        <dbReference type="SAM" id="MobiDB-lite"/>
    </source>
</evidence>
<reference evidence="2" key="1">
    <citation type="submission" date="2018-10" db="EMBL/GenBank/DDBJ databases">
        <title>Effector identification in a new, highly contiguous assembly of the strawberry crown rot pathogen Phytophthora cactorum.</title>
        <authorList>
            <person name="Armitage A.D."/>
            <person name="Nellist C.F."/>
            <person name="Bates H."/>
            <person name="Vickerstaff R.J."/>
            <person name="Harrison R.J."/>
        </authorList>
    </citation>
    <scope>NUCLEOTIDE SEQUENCE</scope>
    <source>
        <strain evidence="2">15-7</strain>
    </source>
</reference>
<protein>
    <submittedName>
        <fullName evidence="2">Uncharacterized protein</fullName>
    </submittedName>
</protein>
<dbReference type="AlphaFoldDB" id="A0A8T0YM53"/>
<feature type="region of interest" description="Disordered" evidence="1">
    <location>
        <begin position="1"/>
        <end position="21"/>
    </location>
</feature>
<comment type="caution">
    <text evidence="2">The sequence shown here is derived from an EMBL/GenBank/DDBJ whole genome shotgun (WGS) entry which is preliminary data.</text>
</comment>
<dbReference type="EMBL" id="RCMG01000750">
    <property type="protein sequence ID" value="KAG2849508.1"/>
    <property type="molecule type" value="Genomic_DNA"/>
</dbReference>
<dbReference type="Proteomes" id="UP000735874">
    <property type="component" value="Unassembled WGS sequence"/>
</dbReference>
<evidence type="ECO:0000313" key="3">
    <source>
        <dbReference type="Proteomes" id="UP000735874"/>
    </source>
</evidence>
<accession>A0A8T0YM53</accession>
<sequence length="145" mass="15256">MVTDCLATASTGRSTTVDPTDRTSTVFTDRTIFASTHCFTAGNAAECPTTVSTDCSTADNAAECPTDCSTTSGSSNSFINTSTDCSTAEFSTAVSSLRSDCCSADDFLASDFARAIASAYGYLQSVSLHFYKNQAAKPYRFLTKS</sequence>